<name>A0A061I1J8_CRIGR</name>
<organism evidence="1 2">
    <name type="scientific">Cricetulus griseus</name>
    <name type="common">Chinese hamster</name>
    <name type="synonym">Cricetulus barabensis griseus</name>
    <dbReference type="NCBI Taxonomy" id="10029"/>
    <lineage>
        <taxon>Eukaryota</taxon>
        <taxon>Metazoa</taxon>
        <taxon>Chordata</taxon>
        <taxon>Craniata</taxon>
        <taxon>Vertebrata</taxon>
        <taxon>Euteleostomi</taxon>
        <taxon>Mammalia</taxon>
        <taxon>Eutheria</taxon>
        <taxon>Euarchontoglires</taxon>
        <taxon>Glires</taxon>
        <taxon>Rodentia</taxon>
        <taxon>Myomorpha</taxon>
        <taxon>Muroidea</taxon>
        <taxon>Cricetidae</taxon>
        <taxon>Cricetinae</taxon>
        <taxon>Cricetulus</taxon>
    </lineage>
</organism>
<dbReference type="AlphaFoldDB" id="A0A061I1J8"/>
<evidence type="ECO:0000313" key="2">
    <source>
        <dbReference type="Proteomes" id="UP000030759"/>
    </source>
</evidence>
<dbReference type="Proteomes" id="UP000030759">
    <property type="component" value="Unassembled WGS sequence"/>
</dbReference>
<evidence type="ECO:0000313" key="1">
    <source>
        <dbReference type="EMBL" id="ERE74969.1"/>
    </source>
</evidence>
<proteinExistence type="predicted"/>
<sequence length="72" mass="8313">MHISRSFYVNNPQLYSLDISGNEIIQQPKQKTLSKKKLCRAYNGLDYSHLHGSILPDRFPFSVCIDTTTLRL</sequence>
<reference evidence="2" key="1">
    <citation type="journal article" date="2013" name="Nat. Biotechnol.">
        <title>Chinese hamster genome sequenced from sorted chromosomes.</title>
        <authorList>
            <person name="Brinkrolf K."/>
            <person name="Rupp O."/>
            <person name="Laux H."/>
            <person name="Kollin F."/>
            <person name="Ernst W."/>
            <person name="Linke B."/>
            <person name="Kofler R."/>
            <person name="Romand S."/>
            <person name="Hesse F."/>
            <person name="Budach W.E."/>
            <person name="Galosy S."/>
            <person name="Muller D."/>
            <person name="Noll T."/>
            <person name="Wienberg J."/>
            <person name="Jostock T."/>
            <person name="Leonard M."/>
            <person name="Grillari J."/>
            <person name="Tauch A."/>
            <person name="Goesmann A."/>
            <person name="Helk B."/>
            <person name="Mott J.E."/>
            <person name="Puhler A."/>
            <person name="Borth N."/>
        </authorList>
    </citation>
    <scope>NUCLEOTIDE SEQUENCE [LARGE SCALE GENOMIC DNA]</scope>
    <source>
        <strain evidence="2">17A/GY</strain>
    </source>
</reference>
<accession>A0A061I1J8</accession>
<dbReference type="EMBL" id="KE675625">
    <property type="protein sequence ID" value="ERE74969.1"/>
    <property type="molecule type" value="Genomic_DNA"/>
</dbReference>
<protein>
    <submittedName>
        <fullName evidence="1">Uncharacterized protein</fullName>
    </submittedName>
</protein>
<gene>
    <name evidence="1" type="ORF">H671_4g13019</name>
</gene>